<reference evidence="6 7" key="1">
    <citation type="submission" date="2018-06" db="EMBL/GenBank/DDBJ databases">
        <title>Noncontiguous genome sequence of Ruminococcaceae bacterium ASD2818.</title>
        <authorList>
            <person name="Chaplin A.V."/>
            <person name="Sokolova S.R."/>
            <person name="Kochetkova T.O."/>
            <person name="Goltsov A.Y."/>
            <person name="Trofimov D.Y."/>
            <person name="Efimov B.A."/>
        </authorList>
    </citation>
    <scope>NUCLEOTIDE SEQUENCE [LARGE SCALE GENOMIC DNA]</scope>
    <source>
        <strain evidence="6 7">ASD2818</strain>
    </source>
</reference>
<name>A0A328UA16_9FIRM</name>
<keyword evidence="3" id="KW-0804">Transcription</keyword>
<comment type="caution">
    <text evidence="6">The sequence shown here is derived from an EMBL/GenBank/DDBJ whole genome shotgun (WGS) entry which is preliminary data.</text>
</comment>
<dbReference type="Pfam" id="PF00356">
    <property type="entry name" value="LacI"/>
    <property type="match status" value="1"/>
</dbReference>
<sequence length="352" mass="38477">MATITDVAKKAGVAISTVSNVLNGVKYVSPETTKRVLEAVDALGYVANPIAHNMKSARSNMIGVIITNFSRIFFSSVLRKCREIAEEKGFQLMCIDTNDDFNQEKQYVGMMKQHRYDAIILDTVADLDDRAYFTYLKNLSPGGKKTAIICLERDLAEYGIDSVDADNFGGAQKAVGHLISCGCKKIIHIAGTTNSWAAECRARGYCDRIRMEPGAFENIILGDFSPQSGYDAIKQLLASRSARINLPFDGIFAANDQMAVGAIKALQELHIRVPEDVKVVGFDDTFVAPIIDPSLTSIHVPGTAMAQAAMNMAIARILDDTLPSAQQMVPTELVVRRSTDITACLPKTFVNW</sequence>
<dbReference type="CDD" id="cd01392">
    <property type="entry name" value="HTH_LacI"/>
    <property type="match status" value="1"/>
</dbReference>
<dbReference type="Gene3D" id="1.10.260.40">
    <property type="entry name" value="lambda repressor-like DNA-binding domains"/>
    <property type="match status" value="1"/>
</dbReference>
<dbReference type="PANTHER" id="PTHR30146:SF109">
    <property type="entry name" value="HTH-TYPE TRANSCRIPTIONAL REGULATOR GALS"/>
    <property type="match status" value="1"/>
</dbReference>
<gene>
    <name evidence="6" type="ORF">DPQ25_13100</name>
</gene>
<dbReference type="AlphaFoldDB" id="A0A328UA16"/>
<organism evidence="6 7">
    <name type="scientific">Hydrogeniiclostridium mannosilyticum</name>
    <dbReference type="NCBI Taxonomy" id="2764322"/>
    <lineage>
        <taxon>Bacteria</taxon>
        <taxon>Bacillati</taxon>
        <taxon>Bacillota</taxon>
        <taxon>Clostridia</taxon>
        <taxon>Eubacteriales</taxon>
        <taxon>Acutalibacteraceae</taxon>
        <taxon>Hydrogeniiclostridium</taxon>
    </lineage>
</organism>
<dbReference type="CDD" id="cd06267">
    <property type="entry name" value="PBP1_LacI_sugar_binding-like"/>
    <property type="match status" value="1"/>
</dbReference>
<accession>A0A328UA16</accession>
<evidence type="ECO:0008006" key="8">
    <source>
        <dbReference type="Google" id="ProtNLM"/>
    </source>
</evidence>
<dbReference type="InterPro" id="IPR028082">
    <property type="entry name" value="Peripla_BP_I"/>
</dbReference>
<dbReference type="EMBL" id="QLYR01000013">
    <property type="protein sequence ID" value="RAQ22450.1"/>
    <property type="molecule type" value="Genomic_DNA"/>
</dbReference>
<dbReference type="Pfam" id="PF13377">
    <property type="entry name" value="Peripla_BP_3"/>
    <property type="match status" value="1"/>
</dbReference>
<protein>
    <recommendedName>
        <fullName evidence="8">LacI family transcriptional regulator</fullName>
    </recommendedName>
</protein>
<evidence type="ECO:0000256" key="3">
    <source>
        <dbReference type="ARBA" id="ARBA00023163"/>
    </source>
</evidence>
<proteinExistence type="predicted"/>
<evidence type="ECO:0000259" key="4">
    <source>
        <dbReference type="PROSITE" id="PS50932"/>
    </source>
</evidence>
<dbReference type="PRINTS" id="PR00036">
    <property type="entry name" value="HTHLACI"/>
</dbReference>
<dbReference type="PROSITE" id="PS50932">
    <property type="entry name" value="HTH_LACI_2"/>
    <property type="match status" value="1"/>
</dbReference>
<evidence type="ECO:0000256" key="1">
    <source>
        <dbReference type="ARBA" id="ARBA00023015"/>
    </source>
</evidence>
<evidence type="ECO:0000313" key="6">
    <source>
        <dbReference type="EMBL" id="RAQ22450.1"/>
    </source>
</evidence>
<evidence type="ECO:0000256" key="2">
    <source>
        <dbReference type="ARBA" id="ARBA00023125"/>
    </source>
</evidence>
<dbReference type="GO" id="GO:0000976">
    <property type="term" value="F:transcription cis-regulatory region binding"/>
    <property type="evidence" value="ECO:0007669"/>
    <property type="project" value="TreeGrafter"/>
</dbReference>
<dbReference type="GO" id="GO:0003700">
    <property type="term" value="F:DNA-binding transcription factor activity"/>
    <property type="evidence" value="ECO:0007669"/>
    <property type="project" value="TreeGrafter"/>
</dbReference>
<keyword evidence="1" id="KW-0805">Transcription regulation</keyword>
<keyword evidence="2" id="KW-0238">DNA-binding</keyword>
<dbReference type="PROSITE" id="PS50943">
    <property type="entry name" value="HTH_CROC1"/>
    <property type="match status" value="1"/>
</dbReference>
<dbReference type="InterPro" id="IPR001387">
    <property type="entry name" value="Cro/C1-type_HTH"/>
</dbReference>
<feature type="domain" description="HTH lacI-type" evidence="4">
    <location>
        <begin position="2"/>
        <end position="56"/>
    </location>
</feature>
<evidence type="ECO:0000259" key="5">
    <source>
        <dbReference type="PROSITE" id="PS50943"/>
    </source>
</evidence>
<dbReference type="InterPro" id="IPR010982">
    <property type="entry name" value="Lambda_DNA-bd_dom_sf"/>
</dbReference>
<dbReference type="InterPro" id="IPR046335">
    <property type="entry name" value="LacI/GalR-like_sensor"/>
</dbReference>
<dbReference type="SMART" id="SM00354">
    <property type="entry name" value="HTH_LACI"/>
    <property type="match status" value="1"/>
</dbReference>
<keyword evidence="7" id="KW-1185">Reference proteome</keyword>
<dbReference type="PANTHER" id="PTHR30146">
    <property type="entry name" value="LACI-RELATED TRANSCRIPTIONAL REPRESSOR"/>
    <property type="match status" value="1"/>
</dbReference>
<dbReference type="InterPro" id="IPR000843">
    <property type="entry name" value="HTH_LacI"/>
</dbReference>
<dbReference type="Proteomes" id="UP000249377">
    <property type="component" value="Unassembled WGS sequence"/>
</dbReference>
<dbReference type="Gene3D" id="3.40.50.2300">
    <property type="match status" value="2"/>
</dbReference>
<dbReference type="RefSeq" id="WP_112333625.1">
    <property type="nucleotide sequence ID" value="NZ_QLYR01000013.1"/>
</dbReference>
<feature type="domain" description="HTH cro/C1-type" evidence="5">
    <location>
        <begin position="3"/>
        <end position="46"/>
    </location>
</feature>
<dbReference type="SUPFAM" id="SSF47413">
    <property type="entry name" value="lambda repressor-like DNA-binding domains"/>
    <property type="match status" value="1"/>
</dbReference>
<dbReference type="SUPFAM" id="SSF53822">
    <property type="entry name" value="Periplasmic binding protein-like I"/>
    <property type="match status" value="1"/>
</dbReference>
<evidence type="ECO:0000313" key="7">
    <source>
        <dbReference type="Proteomes" id="UP000249377"/>
    </source>
</evidence>